<evidence type="ECO:0000256" key="1">
    <source>
        <dbReference type="SAM" id="SignalP"/>
    </source>
</evidence>
<protein>
    <submittedName>
        <fullName evidence="2">Putative metal-dependent hydrolase</fullName>
    </submittedName>
</protein>
<dbReference type="InterPro" id="IPR037175">
    <property type="entry name" value="KFase_sf"/>
</dbReference>
<evidence type="ECO:0000313" key="2">
    <source>
        <dbReference type="EMBL" id="EKO39337.1"/>
    </source>
</evidence>
<dbReference type="AlphaFoldDB" id="K6FL83"/>
<feature type="chain" id="PRO_5003891177" evidence="1">
    <location>
        <begin position="30"/>
        <end position="281"/>
    </location>
</feature>
<proteinExistence type="predicted"/>
<reference evidence="2 3" key="1">
    <citation type="submission" date="2012-07" db="EMBL/GenBank/DDBJ databases">
        <title>Draft genome sequence of Desulfovibrio magneticus str. Maddingley MBC34 obtained from a metagenomic sequence of a methanogenic enrichment isolated from coal-seam formation water in Victoria, Australia.</title>
        <authorList>
            <person name="Greenfield P."/>
            <person name="Hendry P."/>
            <person name="Li D."/>
            <person name="Rosewarne C.P."/>
            <person name="Tran-Dinh N."/>
            <person name="Elbourne L.D.H."/>
            <person name="Paulsen I.T."/>
            <person name="Midgley D.J."/>
        </authorList>
    </citation>
    <scope>NUCLEOTIDE SEQUENCE [LARGE SCALE GENOMIC DNA]</scope>
    <source>
        <strain evidence="3">Maddingley MBC34</strain>
    </source>
</reference>
<dbReference type="Proteomes" id="UP000006272">
    <property type="component" value="Unassembled WGS sequence"/>
</dbReference>
<dbReference type="PANTHER" id="PTHR31118:SF12">
    <property type="entry name" value="CYCLASE-LIKE PROTEIN 2"/>
    <property type="match status" value="1"/>
</dbReference>
<dbReference type="PATRIC" id="fig|1206767.3.peg.1902"/>
<dbReference type="GO" id="GO:0004061">
    <property type="term" value="F:arylformamidase activity"/>
    <property type="evidence" value="ECO:0007669"/>
    <property type="project" value="InterPro"/>
</dbReference>
<sequence>MRSMLFAPAVKQFFLAVWLTLSLAPSTLAGEAMTLDDAWRVIASKRFVDLTHAFAPGIPHWKGFPDEKRETLYGYEPGLGTAGSGFFAETFTHVGQWGTHVDPPAHFVKGLRTVDQIDVKEMVLPLVVIDVTAKVAGNADYTVTMDDVRAWEARHGLVPAGAFVALRTGWGSRWPDQAAMQNKDAAGVAHYPGWSLEVLKYLYEERGVTASGHETTDTDPGLAVSRDDYSLETYILSRNHYQIELLANLDAVPESGALVVAAFPKPQGGSGFPARVFAILP</sequence>
<name>K6FL83_9BACT</name>
<dbReference type="PANTHER" id="PTHR31118">
    <property type="entry name" value="CYCLASE-LIKE PROTEIN 2"/>
    <property type="match status" value="1"/>
</dbReference>
<keyword evidence="1" id="KW-0732">Signal</keyword>
<organism evidence="2 3">
    <name type="scientific">Solidesulfovibrio magneticus str. Maddingley MBC34</name>
    <dbReference type="NCBI Taxonomy" id="1206767"/>
    <lineage>
        <taxon>Bacteria</taxon>
        <taxon>Pseudomonadati</taxon>
        <taxon>Thermodesulfobacteriota</taxon>
        <taxon>Desulfovibrionia</taxon>
        <taxon>Desulfovibrionales</taxon>
        <taxon>Desulfovibrionaceae</taxon>
        <taxon>Solidesulfovibrio</taxon>
    </lineage>
</organism>
<dbReference type="Pfam" id="PF04199">
    <property type="entry name" value="Cyclase"/>
    <property type="match status" value="1"/>
</dbReference>
<dbReference type="GO" id="GO:0019441">
    <property type="term" value="P:L-tryptophan catabolic process to kynurenine"/>
    <property type="evidence" value="ECO:0007669"/>
    <property type="project" value="InterPro"/>
</dbReference>
<keyword evidence="2" id="KW-0378">Hydrolase</keyword>
<dbReference type="EMBL" id="ALAO01000150">
    <property type="protein sequence ID" value="EKO39337.1"/>
    <property type="molecule type" value="Genomic_DNA"/>
</dbReference>
<comment type="caution">
    <text evidence="2">The sequence shown here is derived from an EMBL/GenBank/DDBJ whole genome shotgun (WGS) entry which is preliminary data.</text>
</comment>
<accession>K6FL83</accession>
<dbReference type="Gene3D" id="3.50.30.50">
    <property type="entry name" value="Putative cyclase"/>
    <property type="match status" value="1"/>
</dbReference>
<evidence type="ECO:0000313" key="3">
    <source>
        <dbReference type="Proteomes" id="UP000006272"/>
    </source>
</evidence>
<dbReference type="InterPro" id="IPR007325">
    <property type="entry name" value="KFase/CYL"/>
</dbReference>
<dbReference type="SUPFAM" id="SSF102198">
    <property type="entry name" value="Putative cyclase"/>
    <property type="match status" value="1"/>
</dbReference>
<feature type="signal peptide" evidence="1">
    <location>
        <begin position="1"/>
        <end position="29"/>
    </location>
</feature>
<gene>
    <name evidence="2" type="ORF">B193_1952</name>
</gene>